<proteinExistence type="predicted"/>
<organism evidence="1 2">
    <name type="scientific">uncultured phage cr17_1</name>
    <dbReference type="NCBI Taxonomy" id="2986404"/>
    <lineage>
        <taxon>Viruses</taxon>
        <taxon>Duplodnaviria</taxon>
        <taxon>Heunggongvirae</taxon>
        <taxon>Uroviricota</taxon>
        <taxon>Caudoviricetes</taxon>
        <taxon>Crassvirales</taxon>
        <taxon>Intestiviridae</taxon>
        <taxon>Crudevirinae</taxon>
        <taxon>Endlipuvirus</taxon>
        <taxon>Endlipuvirus intestinihominis</taxon>
    </lineage>
</organism>
<evidence type="ECO:0000313" key="1">
    <source>
        <dbReference type="EMBL" id="QWM90372.1"/>
    </source>
</evidence>
<keyword evidence="2" id="KW-1185">Reference proteome</keyword>
<sequence length="195" mass="22041">MKTIDLIIKQLGKVRLTCNGKYDINKSYDDLCLVHNGQLASYISRKKVPAGIELTNEEYWQPVADLNGDVKEDYEGFKAEVLQLISNINSKVATGRIVVNTIDELKALEFGEILVGAEIYVIEEDTSYIIDSINAFDSTKTYHEYIKDAIDSEPISTDYARLPNIVADRAICDEDGRNIKETYVTKEYLFNLLGK</sequence>
<evidence type="ECO:0000313" key="2">
    <source>
        <dbReference type="Proteomes" id="UP000827442"/>
    </source>
</evidence>
<protein>
    <submittedName>
        <fullName evidence="1">Tail protein</fullName>
    </submittedName>
</protein>
<dbReference type="KEGG" id="vg:75691588"/>
<name>A0AAE7V4N7_9CAUD</name>
<dbReference type="GeneID" id="75691588"/>
<dbReference type="RefSeq" id="YP_010359944.1">
    <property type="nucleotide sequence ID" value="NC_062778.1"/>
</dbReference>
<dbReference type="Proteomes" id="UP000827442">
    <property type="component" value="Segment"/>
</dbReference>
<reference evidence="1 2" key="1">
    <citation type="submission" date="2021-04" db="EMBL/GenBank/DDBJ databases">
        <authorList>
            <person name="Shkoporov A.N."/>
            <person name="Stockdale S.R."/>
            <person name="Guerin E."/>
            <person name="Ross R.P."/>
            <person name="Hill C."/>
        </authorList>
    </citation>
    <scope>NUCLEOTIDE SEQUENCE [LARGE SCALE GENOMIC DNA]</scope>
    <source>
        <strain evidence="2">cr17_1</strain>
    </source>
</reference>
<accession>A0AAE7V4N7</accession>
<gene>
    <name evidence="1" type="primary">gp_25635</name>
</gene>
<dbReference type="EMBL" id="MZ130488">
    <property type="protein sequence ID" value="QWM90372.1"/>
    <property type="molecule type" value="Genomic_DNA"/>
</dbReference>